<dbReference type="SUPFAM" id="SSF102114">
    <property type="entry name" value="Radical SAM enzymes"/>
    <property type="match status" value="1"/>
</dbReference>
<dbReference type="InterPro" id="IPR007197">
    <property type="entry name" value="rSAM"/>
</dbReference>
<dbReference type="SFLD" id="SFLDF00562">
    <property type="entry name" value="HemN-like__clustered_with_heat"/>
    <property type="match status" value="1"/>
</dbReference>
<dbReference type="InterPro" id="IPR034505">
    <property type="entry name" value="Coproporphyrinogen-III_oxidase"/>
</dbReference>
<dbReference type="InterPro" id="IPR058240">
    <property type="entry name" value="rSAM_sf"/>
</dbReference>
<dbReference type="GO" id="GO:0046872">
    <property type="term" value="F:metal ion binding"/>
    <property type="evidence" value="ECO:0007669"/>
    <property type="project" value="UniProtKB-UniRule"/>
</dbReference>
<evidence type="ECO:0000256" key="3">
    <source>
        <dbReference type="ARBA" id="ARBA00022617"/>
    </source>
</evidence>
<evidence type="ECO:0000313" key="12">
    <source>
        <dbReference type="Proteomes" id="UP000070401"/>
    </source>
</evidence>
<dbReference type="Pfam" id="PF04055">
    <property type="entry name" value="Radical_SAM"/>
    <property type="match status" value="1"/>
</dbReference>
<evidence type="ECO:0000256" key="8">
    <source>
        <dbReference type="ARBA" id="ARBA00023186"/>
    </source>
</evidence>
<dbReference type="Gene3D" id="3.20.20.70">
    <property type="entry name" value="Aldolase class I"/>
    <property type="match status" value="1"/>
</dbReference>
<gene>
    <name evidence="11" type="ORF">HMPREF3221_00653</name>
</gene>
<name>A0A133P630_FUSNU</name>
<dbReference type="NCBIfam" id="TIGR00539">
    <property type="entry name" value="hemN_rel"/>
    <property type="match status" value="1"/>
</dbReference>
<dbReference type="GO" id="GO:0005737">
    <property type="term" value="C:cytoplasm"/>
    <property type="evidence" value="ECO:0007669"/>
    <property type="project" value="UniProtKB-SubCell"/>
</dbReference>
<organism evidence="11 12">
    <name type="scientific">Fusobacterium nucleatum</name>
    <dbReference type="NCBI Taxonomy" id="851"/>
    <lineage>
        <taxon>Bacteria</taxon>
        <taxon>Fusobacteriati</taxon>
        <taxon>Fusobacteriota</taxon>
        <taxon>Fusobacteriia</taxon>
        <taxon>Fusobacteriales</taxon>
        <taxon>Fusobacteriaceae</taxon>
        <taxon>Fusobacterium</taxon>
    </lineage>
</organism>
<keyword evidence="8 9" id="KW-0143">Chaperone</keyword>
<evidence type="ECO:0000256" key="9">
    <source>
        <dbReference type="RuleBase" id="RU364116"/>
    </source>
</evidence>
<sequence length="367" mass="43073">MLKIYNTYIHIPFCERKCNYCDFTSLKGTDSQIERYVNYLLKEIEIYSQKYDLSQKQDTIYFGGGTPSLLPIDSLEKILSKFSYDKNTEITIEVNPKTVDTNKLKEYRKLGINRLSIGVQTFDDDNLKVLGRIHNSQEAIEVYNLARECGFKNISLDIMFSLPNQTLAMLQNDLEKLVSLNPNHISIYSLIWEEGTKFFRDLKAGKFKETDNDLEANMYEYIIEYLKSKEYIHYEISNFSKKGFESRHNSIYWENKNYLGVGLSAAGYLGNVRYKNFFSLKDYYNNLDKDILPIDEKEILTEEDIEQYRYLVGFRLLNKITVPSKKYLKRCVSLCKEGYLIKKENGYILSHKGLMLFNDFILNFIGD</sequence>
<dbReference type="SFLD" id="SFLDS00029">
    <property type="entry name" value="Radical_SAM"/>
    <property type="match status" value="1"/>
</dbReference>
<dbReference type="GO" id="GO:0051539">
    <property type="term" value="F:4 iron, 4 sulfur cluster binding"/>
    <property type="evidence" value="ECO:0007669"/>
    <property type="project" value="UniProtKB-UniRule"/>
</dbReference>
<dbReference type="Proteomes" id="UP000070401">
    <property type="component" value="Unassembled WGS sequence"/>
</dbReference>
<accession>A0A133P630</accession>
<dbReference type="GO" id="GO:0004109">
    <property type="term" value="F:coproporphyrinogen oxidase activity"/>
    <property type="evidence" value="ECO:0007669"/>
    <property type="project" value="InterPro"/>
</dbReference>
<protein>
    <recommendedName>
        <fullName evidence="2 9">Heme chaperone HemW</fullName>
    </recommendedName>
</protein>
<dbReference type="InterPro" id="IPR006638">
    <property type="entry name" value="Elp3/MiaA/NifB-like_rSAM"/>
</dbReference>
<keyword evidence="4 9" id="KW-0949">S-adenosyl-L-methionine</keyword>
<dbReference type="InterPro" id="IPR013785">
    <property type="entry name" value="Aldolase_TIM"/>
</dbReference>
<dbReference type="SMART" id="SM00729">
    <property type="entry name" value="Elp3"/>
    <property type="match status" value="1"/>
</dbReference>
<dbReference type="SFLD" id="SFLDG01065">
    <property type="entry name" value="anaerobic_coproporphyrinogen-I"/>
    <property type="match status" value="1"/>
</dbReference>
<keyword evidence="9" id="KW-0963">Cytoplasm</keyword>
<keyword evidence="3 9" id="KW-0349">Heme</keyword>
<proteinExistence type="inferred from homology"/>
<dbReference type="RefSeq" id="WP_060798164.1">
    <property type="nucleotide sequence ID" value="NZ_KQ956653.1"/>
</dbReference>
<reference evidence="12" key="1">
    <citation type="submission" date="2016-01" db="EMBL/GenBank/DDBJ databases">
        <authorList>
            <person name="Mitreva M."/>
            <person name="Pepin K.H."/>
            <person name="Mihindukulasuriya K.A."/>
            <person name="Fulton R."/>
            <person name="Fronick C."/>
            <person name="O'Laughlin M."/>
            <person name="Miner T."/>
            <person name="Herter B."/>
            <person name="Rosa B.A."/>
            <person name="Cordes M."/>
            <person name="Tomlinson C."/>
            <person name="Wollam A."/>
            <person name="Palsikar V.B."/>
            <person name="Mardis E.R."/>
            <person name="Wilson R.K."/>
        </authorList>
    </citation>
    <scope>NUCLEOTIDE SEQUENCE [LARGE SCALE GENOMIC DNA]</scope>
    <source>
        <strain evidence="12">MJR7757B</strain>
    </source>
</reference>
<comment type="caution">
    <text evidence="11">The sequence shown here is derived from an EMBL/GenBank/DDBJ whole genome shotgun (WGS) entry which is preliminary data.</text>
</comment>
<dbReference type="GO" id="GO:0006779">
    <property type="term" value="P:porphyrin-containing compound biosynthetic process"/>
    <property type="evidence" value="ECO:0007669"/>
    <property type="project" value="InterPro"/>
</dbReference>
<dbReference type="STRING" id="1408287.GCA_000493815_00711"/>
<dbReference type="CDD" id="cd01335">
    <property type="entry name" value="Radical_SAM"/>
    <property type="match status" value="1"/>
</dbReference>
<evidence type="ECO:0000313" key="11">
    <source>
        <dbReference type="EMBL" id="KXA24054.1"/>
    </source>
</evidence>
<keyword evidence="7 9" id="KW-0411">Iron-sulfur</keyword>
<keyword evidence="5 9" id="KW-0479">Metal-binding</keyword>
<dbReference type="PATRIC" id="fig|851.8.peg.659"/>
<evidence type="ECO:0000256" key="5">
    <source>
        <dbReference type="ARBA" id="ARBA00022723"/>
    </source>
</evidence>
<evidence type="ECO:0000256" key="6">
    <source>
        <dbReference type="ARBA" id="ARBA00023004"/>
    </source>
</evidence>
<keyword evidence="9" id="KW-0004">4Fe-4S</keyword>
<comment type="function">
    <text evidence="9">Probably acts as a heme chaperone, transferring heme to an unknown acceptor. Binds one molecule of heme per monomer, possibly covalently. Binds 1 [4Fe-4S] cluster. The cluster is coordinated with 3 cysteines and an exchangeable S-adenosyl-L-methionine.</text>
</comment>
<evidence type="ECO:0000256" key="1">
    <source>
        <dbReference type="ARBA" id="ARBA00006100"/>
    </source>
</evidence>
<evidence type="ECO:0000256" key="7">
    <source>
        <dbReference type="ARBA" id="ARBA00023014"/>
    </source>
</evidence>
<dbReference type="SFLD" id="SFLDG01082">
    <property type="entry name" value="B12-binding_domain_containing"/>
    <property type="match status" value="1"/>
</dbReference>
<keyword evidence="6 9" id="KW-0408">Iron</keyword>
<evidence type="ECO:0000256" key="2">
    <source>
        <dbReference type="ARBA" id="ARBA00017228"/>
    </source>
</evidence>
<dbReference type="PROSITE" id="PS51918">
    <property type="entry name" value="RADICAL_SAM"/>
    <property type="match status" value="1"/>
</dbReference>
<evidence type="ECO:0000256" key="4">
    <source>
        <dbReference type="ARBA" id="ARBA00022691"/>
    </source>
</evidence>
<dbReference type="PANTHER" id="PTHR13932">
    <property type="entry name" value="COPROPORPHYRINIGEN III OXIDASE"/>
    <property type="match status" value="1"/>
</dbReference>
<dbReference type="SFLD" id="SFLDF00288">
    <property type="entry name" value="HemN-like__clustered_with_nucl"/>
    <property type="match status" value="1"/>
</dbReference>
<keyword evidence="12" id="KW-1185">Reference proteome</keyword>
<dbReference type="eggNOG" id="COG0635">
    <property type="taxonomic scope" value="Bacteria"/>
</dbReference>
<comment type="similarity">
    <text evidence="1">Belongs to the anaerobic coproporphyrinogen-III oxidase family. HemW subfamily.</text>
</comment>
<dbReference type="EMBL" id="LRPY01000058">
    <property type="protein sequence ID" value="KXA24054.1"/>
    <property type="molecule type" value="Genomic_DNA"/>
</dbReference>
<feature type="domain" description="Radical SAM core" evidence="10">
    <location>
        <begin position="1"/>
        <end position="233"/>
    </location>
</feature>
<dbReference type="AlphaFoldDB" id="A0A133P630"/>
<dbReference type="PANTHER" id="PTHR13932:SF5">
    <property type="entry name" value="RADICAL S-ADENOSYL METHIONINE DOMAIN-CONTAINING PROTEIN 1, MITOCHONDRIAL"/>
    <property type="match status" value="1"/>
</dbReference>
<evidence type="ECO:0000259" key="10">
    <source>
        <dbReference type="PROSITE" id="PS51918"/>
    </source>
</evidence>
<comment type="subcellular location">
    <subcellularLocation>
        <location evidence="9">Cytoplasm</location>
    </subcellularLocation>
</comment>
<dbReference type="InterPro" id="IPR004559">
    <property type="entry name" value="HemW-like"/>
</dbReference>